<protein>
    <submittedName>
        <fullName evidence="4">Uncharacterized protein</fullName>
    </submittedName>
</protein>
<evidence type="ECO:0000256" key="2">
    <source>
        <dbReference type="ARBA" id="ARBA00022553"/>
    </source>
</evidence>
<reference evidence="4 5" key="1">
    <citation type="submission" date="2024-11" db="EMBL/GenBank/DDBJ databases">
        <title>Chromosome-level genome assembly of the freshwater bivalve Anodonta woodiana.</title>
        <authorList>
            <person name="Chen X."/>
        </authorList>
    </citation>
    <scope>NUCLEOTIDE SEQUENCE [LARGE SCALE GENOMIC DNA]</scope>
    <source>
        <strain evidence="4">MN2024</strain>
        <tissue evidence="4">Gills</tissue>
    </source>
</reference>
<feature type="region of interest" description="Disordered" evidence="3">
    <location>
        <begin position="118"/>
        <end position="140"/>
    </location>
</feature>
<dbReference type="AlphaFoldDB" id="A0ABD3VDB8"/>
<proteinExistence type="inferred from homology"/>
<dbReference type="PROSITE" id="PS51421">
    <property type="entry name" value="RAS"/>
    <property type="match status" value="1"/>
</dbReference>
<name>A0ABD3VDB8_SINWO</name>
<dbReference type="InterPro" id="IPR027417">
    <property type="entry name" value="P-loop_NTPase"/>
</dbReference>
<evidence type="ECO:0000256" key="3">
    <source>
        <dbReference type="SAM" id="MobiDB-lite"/>
    </source>
</evidence>
<dbReference type="SUPFAM" id="SSF52540">
    <property type="entry name" value="P-loop containing nucleoside triphosphate hydrolases"/>
    <property type="match status" value="1"/>
</dbReference>
<dbReference type="InterPro" id="IPR001806">
    <property type="entry name" value="Small_GTPase"/>
</dbReference>
<sequence length="354" mass="39011">MMAEKYYAGDINPNSFTSFRSSSVVHYNKPNLLTVEDAVHRRHSMPSNPSHLSLSFNDISRTVDKSFGEVAMVRSFKMTPKGPVNKGDTLRKRWSGPSVWTGCAVSCDSQEVIPHTVSVPSINRPRTPSTTSQDSGTISSTASSAAPSYFRILLLGSHGVGKSLLTKHFMSSENVFTSDETAASEAAVSIVLDGEESIMEFCSVFTDTLPSEDINVDAYVVVFSITDRESFSRSLTLLHHLRNDLGTDRTMVLVANKTDLVRNRMVSGAEARSAACTYKCKYIETSATLNHNVDELLVGTLSQIRLKLNPDAIFEKVSKTPEKERKGSIQIAKNVLNKLLNRQKSLSCDNLYEL</sequence>
<dbReference type="PANTHER" id="PTHR45775">
    <property type="entry name" value="RAD, GEM/KIR FAMILY MEMBER 2, ISOFORM C"/>
    <property type="match status" value="1"/>
</dbReference>
<dbReference type="EMBL" id="JBJQND010000012">
    <property type="protein sequence ID" value="KAL3859580.1"/>
    <property type="molecule type" value="Genomic_DNA"/>
</dbReference>
<dbReference type="SMART" id="SM00175">
    <property type="entry name" value="RAB"/>
    <property type="match status" value="1"/>
</dbReference>
<evidence type="ECO:0000256" key="1">
    <source>
        <dbReference type="ARBA" id="ARBA00008846"/>
    </source>
</evidence>
<dbReference type="Proteomes" id="UP001634394">
    <property type="component" value="Unassembled WGS sequence"/>
</dbReference>
<dbReference type="PANTHER" id="PTHR45775:SF6">
    <property type="entry name" value="RAD, GEM_KIR FAMILY MEMBER 2, ISOFORM C"/>
    <property type="match status" value="1"/>
</dbReference>
<keyword evidence="5" id="KW-1185">Reference proteome</keyword>
<comment type="similarity">
    <text evidence="1">Belongs to the small GTPase superfamily. RGK family.</text>
</comment>
<accession>A0ABD3VDB8</accession>
<dbReference type="Gene3D" id="3.40.50.300">
    <property type="entry name" value="P-loop containing nucleotide triphosphate hydrolases"/>
    <property type="match status" value="1"/>
</dbReference>
<dbReference type="SMART" id="SM00173">
    <property type="entry name" value="RAS"/>
    <property type="match status" value="1"/>
</dbReference>
<dbReference type="Pfam" id="PF00071">
    <property type="entry name" value="Ras"/>
    <property type="match status" value="1"/>
</dbReference>
<gene>
    <name evidence="4" type="ORF">ACJMK2_009796</name>
</gene>
<evidence type="ECO:0000313" key="4">
    <source>
        <dbReference type="EMBL" id="KAL3859580.1"/>
    </source>
</evidence>
<dbReference type="PRINTS" id="PR00449">
    <property type="entry name" value="RASTRNSFRMNG"/>
</dbReference>
<dbReference type="InterPro" id="IPR051641">
    <property type="entry name" value="RGK_GTP-binding_reg"/>
</dbReference>
<organism evidence="4 5">
    <name type="scientific">Sinanodonta woodiana</name>
    <name type="common">Chinese pond mussel</name>
    <name type="synonym">Anodonta woodiana</name>
    <dbReference type="NCBI Taxonomy" id="1069815"/>
    <lineage>
        <taxon>Eukaryota</taxon>
        <taxon>Metazoa</taxon>
        <taxon>Spiralia</taxon>
        <taxon>Lophotrochozoa</taxon>
        <taxon>Mollusca</taxon>
        <taxon>Bivalvia</taxon>
        <taxon>Autobranchia</taxon>
        <taxon>Heteroconchia</taxon>
        <taxon>Palaeoheterodonta</taxon>
        <taxon>Unionida</taxon>
        <taxon>Unionoidea</taxon>
        <taxon>Unionidae</taxon>
        <taxon>Unioninae</taxon>
        <taxon>Sinanodonta</taxon>
    </lineage>
</organism>
<keyword evidence="2" id="KW-0597">Phosphoprotein</keyword>
<comment type="caution">
    <text evidence="4">The sequence shown here is derived from an EMBL/GenBank/DDBJ whole genome shotgun (WGS) entry which is preliminary data.</text>
</comment>
<evidence type="ECO:0000313" key="5">
    <source>
        <dbReference type="Proteomes" id="UP001634394"/>
    </source>
</evidence>
<feature type="compositionally biased region" description="Polar residues" evidence="3">
    <location>
        <begin position="118"/>
        <end position="131"/>
    </location>
</feature>
<dbReference type="PROSITE" id="PS51419">
    <property type="entry name" value="RAB"/>
    <property type="match status" value="1"/>
</dbReference>